<accession>A0A975F669</accession>
<dbReference type="Proteomes" id="UP000671908">
    <property type="component" value="Chromosome"/>
</dbReference>
<protein>
    <submittedName>
        <fullName evidence="2">Uracil-DNA glycosylase family protein</fullName>
    </submittedName>
</protein>
<sequence>MPETVIHTIEPVFNFESAILILGTMPSPASRRAGFYYMHPQNRFWPIIAEIYGEKLKFSNKEAVMGAVEVSKDSAFLNVCRECIEERRHLVLNHGIALWDVLKYCRIAGADDASIKFPEPNDISKIIENSRISRIFCTGKTAFNLYKKFYGRTLEKDAQYLPSTSPANRGKWPTEKLLEFYRAKLLG</sequence>
<evidence type="ECO:0000259" key="1">
    <source>
        <dbReference type="SMART" id="SM00986"/>
    </source>
</evidence>
<dbReference type="AlphaFoldDB" id="A0A975F669"/>
<dbReference type="Gene3D" id="3.40.470.10">
    <property type="entry name" value="Uracil-DNA glycosylase-like domain"/>
    <property type="match status" value="1"/>
</dbReference>
<organism evidence="2 3">
    <name type="scientific">Treponema parvum</name>
    <dbReference type="NCBI Taxonomy" id="138851"/>
    <lineage>
        <taxon>Bacteria</taxon>
        <taxon>Pseudomonadati</taxon>
        <taxon>Spirochaetota</taxon>
        <taxon>Spirochaetia</taxon>
        <taxon>Spirochaetales</taxon>
        <taxon>Treponemataceae</taxon>
        <taxon>Treponema</taxon>
    </lineage>
</organism>
<dbReference type="Pfam" id="PF03167">
    <property type="entry name" value="UDG"/>
    <property type="match status" value="1"/>
</dbReference>
<reference evidence="2 3" key="1">
    <citation type="journal article" date="2021" name="Microbiol. Resour. Announc.">
        <title>Complete Genome Sequences of Three Human Oral Treponema parvum Isolates.</title>
        <authorList>
            <person name="Zeng H."/>
            <person name="Watt R.M."/>
        </authorList>
    </citation>
    <scope>NUCLEOTIDE SEQUENCE [LARGE SCALE GENOMIC DNA]</scope>
    <source>
        <strain evidence="2 3">ATCC 700770</strain>
    </source>
</reference>
<name>A0A975F669_9SPIR</name>
<dbReference type="SMART" id="SM00986">
    <property type="entry name" value="UDG"/>
    <property type="match status" value="1"/>
</dbReference>
<gene>
    <name evidence="2" type="ORF">HRQ91_01985</name>
</gene>
<dbReference type="CDD" id="cd10032">
    <property type="entry name" value="UDG-F6_HDG"/>
    <property type="match status" value="1"/>
</dbReference>
<dbReference type="SUPFAM" id="SSF52141">
    <property type="entry name" value="Uracil-DNA glycosylase-like"/>
    <property type="match status" value="1"/>
</dbReference>
<evidence type="ECO:0000313" key="2">
    <source>
        <dbReference type="EMBL" id="QTQ15092.1"/>
    </source>
</evidence>
<dbReference type="KEGG" id="tpav:HRQ91_01985"/>
<dbReference type="EMBL" id="CP054142">
    <property type="protein sequence ID" value="QTQ15092.1"/>
    <property type="molecule type" value="Genomic_DNA"/>
</dbReference>
<keyword evidence="3" id="KW-1185">Reference proteome</keyword>
<feature type="domain" description="Uracil-DNA glycosylase-like" evidence="1">
    <location>
        <begin position="11"/>
        <end position="182"/>
    </location>
</feature>
<dbReference type="InterPro" id="IPR036895">
    <property type="entry name" value="Uracil-DNA_glycosylase-like_sf"/>
</dbReference>
<evidence type="ECO:0000313" key="3">
    <source>
        <dbReference type="Proteomes" id="UP000671908"/>
    </source>
</evidence>
<dbReference type="SMART" id="SM00987">
    <property type="entry name" value="UreE_C"/>
    <property type="match status" value="1"/>
</dbReference>
<dbReference type="InterPro" id="IPR005122">
    <property type="entry name" value="Uracil-DNA_glycosylase-like"/>
</dbReference>
<proteinExistence type="predicted"/>